<evidence type="ECO:0000313" key="2">
    <source>
        <dbReference type="Proteomes" id="UP001053296"/>
    </source>
</evidence>
<dbReference type="PANTHER" id="PTHR31270">
    <property type="entry name" value="GLUTAMINYL-PEPTIDE CYCLOTRANSFERASE"/>
    <property type="match status" value="1"/>
</dbReference>
<dbReference type="InterPro" id="IPR011044">
    <property type="entry name" value="Quino_amine_DH_bsu"/>
</dbReference>
<organism evidence="1 2">
    <name type="scientific">Pseudodesulfovibrio sediminis</name>
    <dbReference type="NCBI Taxonomy" id="2810563"/>
    <lineage>
        <taxon>Bacteria</taxon>
        <taxon>Pseudomonadati</taxon>
        <taxon>Thermodesulfobacteriota</taxon>
        <taxon>Desulfovibrionia</taxon>
        <taxon>Desulfovibrionales</taxon>
        <taxon>Desulfovibrionaceae</taxon>
    </lineage>
</organism>
<dbReference type="SUPFAM" id="SSF50969">
    <property type="entry name" value="YVTN repeat-like/Quinoprotein amine dehydrogenase"/>
    <property type="match status" value="1"/>
</dbReference>
<dbReference type="Pfam" id="PF05096">
    <property type="entry name" value="Glu_cyclase_2"/>
    <property type="match status" value="1"/>
</dbReference>
<name>A0ABN6EWY6_9BACT</name>
<dbReference type="EMBL" id="AP024485">
    <property type="protein sequence ID" value="BCS89699.1"/>
    <property type="molecule type" value="Genomic_DNA"/>
</dbReference>
<evidence type="ECO:0000313" key="1">
    <source>
        <dbReference type="EMBL" id="BCS89699.1"/>
    </source>
</evidence>
<dbReference type="InterPro" id="IPR007788">
    <property type="entry name" value="QCT"/>
</dbReference>
<proteinExistence type="predicted"/>
<dbReference type="Proteomes" id="UP001053296">
    <property type="component" value="Chromosome"/>
</dbReference>
<gene>
    <name evidence="1" type="ORF">PSDVSF_29410</name>
</gene>
<keyword evidence="2" id="KW-1185">Reference proteome</keyword>
<sequence>MRLLASIFILTLLPLVWLNPVRAETRIVPCVVTAQYPHDTTISTQGMFIQDGLLYESSGGYWASFLTVSEPETGTRLRTIRIDPNVFAEGIAPYKDTLRLLTWKSGIGYTYTLDDFTLKYTFPYKKTFENVEGWGLTTDSRQFIMSSGTDILRLYDVKTFALRDTLSVTDNGKPVRMLNELEWVDGMIYANIWKSDRIAIIEPSTGTVICWLDLSPLRKRIDEDSGVANGIAYDALNKRLLVTGKRWNAVFAIEMPDWEQQ</sequence>
<dbReference type="PANTHER" id="PTHR31270:SF1">
    <property type="entry name" value="GLUTAMINYL-PEPTIDE CYCLOTRANSFERASE"/>
    <property type="match status" value="1"/>
</dbReference>
<dbReference type="RefSeq" id="WP_229591661.1">
    <property type="nucleotide sequence ID" value="NZ_AP024485.1"/>
</dbReference>
<reference evidence="1" key="1">
    <citation type="journal article" date="2022" name="Arch. Microbiol.">
        <title>Pseudodesulfovibrio sediminis sp. nov., a mesophilic and neutrophilic sulfate-reducing bacterium isolated from sediment of a brackish lake.</title>
        <authorList>
            <person name="Takahashi A."/>
            <person name="Kojima H."/>
            <person name="Watanabe M."/>
            <person name="Fukui M."/>
        </authorList>
    </citation>
    <scope>NUCLEOTIDE SEQUENCE</scope>
    <source>
        <strain evidence="1">SF6</strain>
    </source>
</reference>
<accession>A0ABN6EWY6</accession>
<protein>
    <submittedName>
        <fullName evidence="1">Glutamine cyclotransferase</fullName>
    </submittedName>
</protein>